<dbReference type="GO" id="GO:0045494">
    <property type="term" value="P:photoreceptor cell maintenance"/>
    <property type="evidence" value="ECO:0007669"/>
    <property type="project" value="InterPro"/>
</dbReference>
<dbReference type="OMA" id="RTRSACC"/>
<evidence type="ECO:0000313" key="3">
    <source>
        <dbReference type="EMBL" id="ACO68076.1"/>
    </source>
</evidence>
<evidence type="ECO:0000256" key="1">
    <source>
        <dbReference type="SAM" id="MobiDB-lite"/>
    </source>
</evidence>
<dbReference type="PROSITE" id="PS51352">
    <property type="entry name" value="THIOREDOXIN_2"/>
    <property type="match status" value="1"/>
</dbReference>
<dbReference type="InterPro" id="IPR013766">
    <property type="entry name" value="Thioredoxin_domain"/>
</dbReference>
<evidence type="ECO:0000259" key="2">
    <source>
        <dbReference type="PROSITE" id="PS51352"/>
    </source>
</evidence>
<dbReference type="InterPro" id="IPR029519">
    <property type="entry name" value="RdCVF2"/>
</dbReference>
<dbReference type="Proteomes" id="UP000002009">
    <property type="component" value="Chromosome 16"/>
</dbReference>
<dbReference type="RefSeq" id="XP_002506818.1">
    <property type="nucleotide sequence ID" value="XM_002506772.1"/>
</dbReference>
<gene>
    <name evidence="3" type="primary">TRX1</name>
    <name evidence="3" type="ORF">MICPUN_64706</name>
</gene>
<dbReference type="PANTHER" id="PTHR46762:SF1">
    <property type="entry name" value="NUCLEOREDOXIN-LIKE PROTEIN 2"/>
    <property type="match status" value="1"/>
</dbReference>
<sequence>MSCDAGWSSAACTKCVGQGSIPAADGFDPCPQCGGAGKVRTRSACCARHDDEAEIGHSSGGGHGHGHGHGHGGGPGSPVFGAIGPPGSTLPGFTGVIPASLEELFANLELVNHEGDPVVAKEAFENKVVGVYFSASHCPACVRFSPTLNAFTERNASDYVTVLVPGDKDEASAARYHKEVLGANFLSVPHGSIHRTLLMTAYGVYAIPALHVWHFRDAKHVTAWGHTAVTRAPETCVRDWHAGEPGWSWFDVAGVPKSWRCVGVPNSMVRKPLLTAEGGAAEA</sequence>
<feature type="domain" description="Thioredoxin" evidence="2">
    <location>
        <begin position="78"/>
        <end position="274"/>
    </location>
</feature>
<dbReference type="Gene3D" id="6.20.20.10">
    <property type="match status" value="1"/>
</dbReference>
<dbReference type="InterPro" id="IPR012336">
    <property type="entry name" value="Thioredoxin-like_fold"/>
</dbReference>
<dbReference type="OrthoDB" id="409136at2759"/>
<dbReference type="GeneID" id="8249597"/>
<proteinExistence type="predicted"/>
<dbReference type="InParanoid" id="C1EIU7"/>
<protein>
    <submittedName>
        <fullName evidence="3">Thioredoxin like protein</fullName>
    </submittedName>
</protein>
<dbReference type="Gene3D" id="3.40.30.10">
    <property type="entry name" value="Glutaredoxin"/>
    <property type="match status" value="1"/>
</dbReference>
<name>C1EIU7_MICCC</name>
<dbReference type="SUPFAM" id="SSF52833">
    <property type="entry name" value="Thioredoxin-like"/>
    <property type="match status" value="1"/>
</dbReference>
<accession>C1EIU7</accession>
<evidence type="ECO:0000313" key="4">
    <source>
        <dbReference type="Proteomes" id="UP000002009"/>
    </source>
</evidence>
<dbReference type="eggNOG" id="KOG2501">
    <property type="taxonomic scope" value="Eukaryota"/>
</dbReference>
<dbReference type="KEGG" id="mis:MICPUN_64706"/>
<dbReference type="EMBL" id="CP001334">
    <property type="protein sequence ID" value="ACO68076.1"/>
    <property type="molecule type" value="Genomic_DNA"/>
</dbReference>
<organism evidence="3 4">
    <name type="scientific">Micromonas commoda (strain RCC299 / NOUM17 / CCMP2709)</name>
    <name type="common">Picoplanktonic green alga</name>
    <dbReference type="NCBI Taxonomy" id="296587"/>
    <lineage>
        <taxon>Eukaryota</taxon>
        <taxon>Viridiplantae</taxon>
        <taxon>Chlorophyta</taxon>
        <taxon>Mamiellophyceae</taxon>
        <taxon>Mamiellales</taxon>
        <taxon>Mamiellaceae</taxon>
        <taxon>Micromonas</taxon>
    </lineage>
</organism>
<feature type="region of interest" description="Disordered" evidence="1">
    <location>
        <begin position="56"/>
        <end position="84"/>
    </location>
</feature>
<dbReference type="AlphaFoldDB" id="C1EIU7"/>
<reference evidence="3 4" key="1">
    <citation type="journal article" date="2009" name="Science">
        <title>Green evolution and dynamic adaptations revealed by genomes of the marine picoeukaryotes Micromonas.</title>
        <authorList>
            <person name="Worden A.Z."/>
            <person name="Lee J.H."/>
            <person name="Mock T."/>
            <person name="Rouze P."/>
            <person name="Simmons M.P."/>
            <person name="Aerts A.L."/>
            <person name="Allen A.E."/>
            <person name="Cuvelier M.L."/>
            <person name="Derelle E."/>
            <person name="Everett M.V."/>
            <person name="Foulon E."/>
            <person name="Grimwood J."/>
            <person name="Gundlach H."/>
            <person name="Henrissat B."/>
            <person name="Napoli C."/>
            <person name="McDonald S.M."/>
            <person name="Parker M.S."/>
            <person name="Rombauts S."/>
            <person name="Salamov A."/>
            <person name="Von Dassow P."/>
            <person name="Badger J.H."/>
            <person name="Coutinho P.M."/>
            <person name="Demir E."/>
            <person name="Dubchak I."/>
            <person name="Gentemann C."/>
            <person name="Eikrem W."/>
            <person name="Gready J.E."/>
            <person name="John U."/>
            <person name="Lanier W."/>
            <person name="Lindquist E.A."/>
            <person name="Lucas S."/>
            <person name="Mayer K.F."/>
            <person name="Moreau H."/>
            <person name="Not F."/>
            <person name="Otillar R."/>
            <person name="Panaud O."/>
            <person name="Pangilinan J."/>
            <person name="Paulsen I."/>
            <person name="Piegu B."/>
            <person name="Poliakov A."/>
            <person name="Robbens S."/>
            <person name="Schmutz J."/>
            <person name="Toulza E."/>
            <person name="Wyss T."/>
            <person name="Zelensky A."/>
            <person name="Zhou K."/>
            <person name="Armbrust E.V."/>
            <person name="Bhattacharya D."/>
            <person name="Goodenough U.W."/>
            <person name="Van de Peer Y."/>
            <person name="Grigoriev I.V."/>
        </authorList>
    </citation>
    <scope>NUCLEOTIDE SEQUENCE [LARGE SCALE GENOMIC DNA]</scope>
    <source>
        <strain evidence="4">RCC299 / NOUM17</strain>
    </source>
</reference>
<dbReference type="Pfam" id="PF13905">
    <property type="entry name" value="Thioredoxin_8"/>
    <property type="match status" value="1"/>
</dbReference>
<dbReference type="PANTHER" id="PTHR46762">
    <property type="entry name" value="NUCLEOREDOXIN-LIKE PROTEIN 2"/>
    <property type="match status" value="1"/>
</dbReference>
<keyword evidence="4" id="KW-1185">Reference proteome</keyword>
<dbReference type="InterPro" id="IPR036249">
    <property type="entry name" value="Thioredoxin-like_sf"/>
</dbReference>